<feature type="compositionally biased region" description="Polar residues" evidence="1">
    <location>
        <begin position="986"/>
        <end position="996"/>
    </location>
</feature>
<feature type="region of interest" description="Disordered" evidence="1">
    <location>
        <begin position="1088"/>
        <end position="1147"/>
    </location>
</feature>
<protein>
    <recommendedName>
        <fullName evidence="4">Thioredoxin domain-containing protein</fullName>
    </recommendedName>
</protein>
<dbReference type="EMBL" id="JAACJJ010000014">
    <property type="protein sequence ID" value="KAF5326877.1"/>
    <property type="molecule type" value="Genomic_DNA"/>
</dbReference>
<feature type="compositionally biased region" description="Basic and acidic residues" evidence="1">
    <location>
        <begin position="539"/>
        <end position="559"/>
    </location>
</feature>
<dbReference type="OrthoDB" id="40334at2759"/>
<dbReference type="PANTHER" id="PTHR28630:SF3">
    <property type="entry name" value="PEROXIREDOXIN-LIKE 2C"/>
    <property type="match status" value="1"/>
</dbReference>
<feature type="compositionally biased region" description="Low complexity" evidence="1">
    <location>
        <begin position="220"/>
        <end position="231"/>
    </location>
</feature>
<feature type="compositionally biased region" description="Basic and acidic residues" evidence="1">
    <location>
        <begin position="1115"/>
        <end position="1137"/>
    </location>
</feature>
<feature type="region of interest" description="Disordered" evidence="1">
    <location>
        <begin position="207"/>
        <end position="304"/>
    </location>
</feature>
<keyword evidence="3" id="KW-1185">Reference proteome</keyword>
<feature type="region of interest" description="Disordered" evidence="1">
    <location>
        <begin position="696"/>
        <end position="740"/>
    </location>
</feature>
<feature type="region of interest" description="Disordered" evidence="1">
    <location>
        <begin position="965"/>
        <end position="996"/>
    </location>
</feature>
<gene>
    <name evidence="2" type="ORF">D9619_004371</name>
</gene>
<dbReference type="PANTHER" id="PTHR28630">
    <property type="match status" value="1"/>
</dbReference>
<dbReference type="CDD" id="cd02970">
    <property type="entry name" value="PRX_like2"/>
    <property type="match status" value="1"/>
</dbReference>
<dbReference type="Proteomes" id="UP000567179">
    <property type="component" value="Unassembled WGS sequence"/>
</dbReference>
<dbReference type="InterPro" id="IPR032801">
    <property type="entry name" value="PXL2A/B/C"/>
</dbReference>
<feature type="compositionally biased region" description="Acidic residues" evidence="1">
    <location>
        <begin position="1212"/>
        <end position="1221"/>
    </location>
</feature>
<feature type="compositionally biased region" description="Low complexity" evidence="1">
    <location>
        <begin position="7"/>
        <end position="17"/>
    </location>
</feature>
<feature type="region of interest" description="Disordered" evidence="1">
    <location>
        <begin position="640"/>
        <end position="675"/>
    </location>
</feature>
<dbReference type="Gene3D" id="3.40.30.10">
    <property type="entry name" value="Glutaredoxin"/>
    <property type="match status" value="1"/>
</dbReference>
<feature type="region of interest" description="Disordered" evidence="1">
    <location>
        <begin position="1212"/>
        <end position="1321"/>
    </location>
</feature>
<feature type="compositionally biased region" description="Basic residues" evidence="1">
    <location>
        <begin position="144"/>
        <end position="155"/>
    </location>
</feature>
<feature type="compositionally biased region" description="Pro residues" evidence="1">
    <location>
        <begin position="291"/>
        <end position="301"/>
    </location>
</feature>
<sequence length="1321" mass="142755">MPGSKIPLALMEALSSPSPSPAPSIGDLRTHDSQVRIRRKPPPAANDQVEAASDREGNSSPFPLQEREERYPTPDPSDPFAPLWVLRQRTASATLWGSNGSRDNLDTLLRPHNSDTNKSSAPPNDGAAHNKTSPSNPIVSTKPNKLKKTPKKNNHSTRSAMSGPKPIGQCTPCLEQHAFPSVVRPNTPHIFTSPGPTPLRSGISVVRIGSEDDGDDAGGESDASKSSSASELVFRPVFNNDSFEGPYTTRPSTSGSSALSERKLAPGIRLDGTARVYPGTKADSRLGVTPTPSPSPQPPARDPVRQRFAQLRSLWKPVSKRNRSLSVSFPSSAPVAFKDLAPRPTGANPQSTPKTAPQLLPLYHPLPEESHQGNATTSAAISENNVVFFNKDTNNQDRPATSPGRINSNANATVSQRRGVHQHLHQHRSLSMGAAAASRSAGVQVGRVPPKPDQARIIDPESDLRIAYKAPGPSLSLDASPTSKNTTAADTLITGHGFDRVENGLLPATTDAAHHDGPKQDVHSSHGPIITDTSPRAKTGRESDLLGPRIKEHDGERRPSLTQDSPLLSQVLPPRKVEASMNPPTVMPPLTNRPSVTFAPPRSPEPSSPRRSMKASILATVFATSTNKAVVTKTTAAAPTKEAISESGGGGITPPPLRKKRSKLSSLSSASSTSSASMVFANPDYVMPSKTMQFHKISSPEPSPTFDHSMSADTFVSPRPAPTPPVSVPSKGLASPKPMKLPEPITVELRSQRELDRNPVGVGLADGQNHPPKAALTEYTYVKESRCGTERGTSNASRLSIPGDNVVPGEWAIPSATQISRAALLPVKGEDGRSVHFGSLFTAHRTIVVFIRHFWCPLCQDYMASLRALVRPEMLARPQASAHRKEQSQQRSKEEAPRVLRRSMDGQPDAGLAGGEEQQLVGFVVIGNGAHAMIRKYRQIFGLPFAVYTDPELNVYRALGMGRDGDDGHRHLPTSPTTTQRHRRASLSSFPSEPSATRLSHVENQVKKGGGYVKHGLVGGIAMVVVRALKVGMPVWEKGGDIAQLGGEFVFGPGLTCSFAHRMQTTKGHAPIEIVLEAAGIEVPAVSQPPKRTESMHQGSNSLNVNNSVRRRHNSLRESTDASYKRATLIRRDDDRPSSAYSPGIMSREEEEAWMAERQRQLDTLHERKLARRGKLSRASSTPELGIGPGHSRISIMKEEPVLEPVGEMSEDLMEDGEDNEQDRRYSVDTAGGDADDEDDNETLADDPKSQNDILMDEIHERLRSMTNLTDHHSAGDEEPDDDVRDPDFMVSDTEGGLSSKEDHEWPTPPSHTPHVFGLEA</sequence>
<feature type="compositionally biased region" description="Polar residues" evidence="1">
    <location>
        <begin position="130"/>
        <end position="139"/>
    </location>
</feature>
<feature type="region of interest" description="Disordered" evidence="1">
    <location>
        <begin position="509"/>
        <end position="612"/>
    </location>
</feature>
<feature type="compositionally biased region" description="Polar residues" evidence="1">
    <location>
        <begin position="89"/>
        <end position="102"/>
    </location>
</feature>
<feature type="region of interest" description="Disordered" evidence="1">
    <location>
        <begin position="1165"/>
        <end position="1196"/>
    </location>
</feature>
<evidence type="ECO:0000313" key="2">
    <source>
        <dbReference type="EMBL" id="KAF5326877.1"/>
    </source>
</evidence>
<organism evidence="2 3">
    <name type="scientific">Psilocybe cf. subviscida</name>
    <dbReference type="NCBI Taxonomy" id="2480587"/>
    <lineage>
        <taxon>Eukaryota</taxon>
        <taxon>Fungi</taxon>
        <taxon>Dikarya</taxon>
        <taxon>Basidiomycota</taxon>
        <taxon>Agaricomycotina</taxon>
        <taxon>Agaricomycetes</taxon>
        <taxon>Agaricomycetidae</taxon>
        <taxon>Agaricales</taxon>
        <taxon>Agaricineae</taxon>
        <taxon>Strophariaceae</taxon>
        <taxon>Psilocybe</taxon>
    </lineage>
</organism>
<reference evidence="2 3" key="1">
    <citation type="journal article" date="2020" name="ISME J.">
        <title>Uncovering the hidden diversity of litter-decomposition mechanisms in mushroom-forming fungi.</title>
        <authorList>
            <person name="Floudas D."/>
            <person name="Bentzer J."/>
            <person name="Ahren D."/>
            <person name="Johansson T."/>
            <person name="Persson P."/>
            <person name="Tunlid A."/>
        </authorList>
    </citation>
    <scope>NUCLEOTIDE SEQUENCE [LARGE SCALE GENOMIC DNA]</scope>
    <source>
        <strain evidence="2 3">CBS 101986</strain>
    </source>
</reference>
<evidence type="ECO:0000313" key="3">
    <source>
        <dbReference type="Proteomes" id="UP000567179"/>
    </source>
</evidence>
<feature type="compositionally biased region" description="Polar residues" evidence="1">
    <location>
        <begin position="249"/>
        <end position="259"/>
    </location>
</feature>
<name>A0A8H5F7Y9_9AGAR</name>
<feature type="region of interest" description="Disordered" evidence="1">
    <location>
        <begin position="879"/>
        <end position="913"/>
    </location>
</feature>
<feature type="region of interest" description="Disordered" evidence="1">
    <location>
        <begin position="1"/>
        <end position="172"/>
    </location>
</feature>
<comment type="caution">
    <text evidence="2">The sequence shown here is derived from an EMBL/GenBank/DDBJ whole genome shotgun (WGS) entry which is preliminary data.</text>
</comment>
<accession>A0A8H5F7Y9</accession>
<feature type="compositionally biased region" description="Low complexity" evidence="1">
    <location>
        <begin position="664"/>
        <end position="675"/>
    </location>
</feature>
<dbReference type="Pfam" id="PF13911">
    <property type="entry name" value="AhpC-TSA_2"/>
    <property type="match status" value="1"/>
</dbReference>
<evidence type="ECO:0008006" key="4">
    <source>
        <dbReference type="Google" id="ProtNLM"/>
    </source>
</evidence>
<evidence type="ECO:0000256" key="1">
    <source>
        <dbReference type="SAM" id="MobiDB-lite"/>
    </source>
</evidence>
<feature type="compositionally biased region" description="Basic and acidic residues" evidence="1">
    <location>
        <begin position="512"/>
        <end position="524"/>
    </location>
</feature>
<feature type="region of interest" description="Disordered" evidence="1">
    <location>
        <begin position="336"/>
        <end position="359"/>
    </location>
</feature>
<feature type="compositionally biased region" description="Acidic residues" evidence="1">
    <location>
        <begin position="1234"/>
        <end position="1245"/>
    </location>
</feature>
<feature type="compositionally biased region" description="Basic and acidic residues" evidence="1">
    <location>
        <begin position="883"/>
        <end position="904"/>
    </location>
</feature>
<feature type="compositionally biased region" description="Basic and acidic residues" evidence="1">
    <location>
        <begin position="1257"/>
        <end position="1276"/>
    </location>
</feature>
<proteinExistence type="predicted"/>